<dbReference type="OrthoDB" id="566807at2759"/>
<dbReference type="EMBL" id="CP000590">
    <property type="protein sequence ID" value="ABO98209.1"/>
    <property type="molecule type" value="Genomic_DNA"/>
</dbReference>
<dbReference type="InterPro" id="IPR055295">
    <property type="entry name" value="NUDT22/NUDT9-like"/>
</dbReference>
<dbReference type="PROSITE" id="PS51462">
    <property type="entry name" value="NUDIX"/>
    <property type="match status" value="1"/>
</dbReference>
<dbReference type="SUPFAM" id="SSF55811">
    <property type="entry name" value="Nudix"/>
    <property type="match status" value="1"/>
</dbReference>
<dbReference type="PANTHER" id="PTHR31835">
    <property type="entry name" value="URIDINE DIPHOSPHATE GLUCOSE PYROPHOSPHATASE"/>
    <property type="match status" value="1"/>
</dbReference>
<evidence type="ECO:0000256" key="3">
    <source>
        <dbReference type="ARBA" id="ARBA00022801"/>
    </source>
</evidence>
<evidence type="ECO:0000256" key="1">
    <source>
        <dbReference type="ARBA" id="ARBA00001946"/>
    </source>
</evidence>
<evidence type="ECO:0000259" key="5">
    <source>
        <dbReference type="PROSITE" id="PS51462"/>
    </source>
</evidence>
<dbReference type="Gramene" id="ABO98209">
    <property type="protein sequence ID" value="ABO98209"/>
    <property type="gene ID" value="OSTLU_26054"/>
</dbReference>
<dbReference type="GO" id="GO:0046872">
    <property type="term" value="F:metal ion binding"/>
    <property type="evidence" value="ECO:0007669"/>
    <property type="project" value="UniProtKB-KW"/>
</dbReference>
<dbReference type="Proteomes" id="UP000001568">
    <property type="component" value="Chromosome 10"/>
</dbReference>
<feature type="domain" description="Nudix hydrolase" evidence="5">
    <location>
        <begin position="139"/>
        <end position="293"/>
    </location>
</feature>
<protein>
    <recommendedName>
        <fullName evidence="5">Nudix hydrolase domain-containing protein</fullName>
    </recommendedName>
</protein>
<gene>
    <name evidence="6" type="ORF">OSTLU_26054</name>
</gene>
<keyword evidence="2" id="KW-0479">Metal-binding</keyword>
<evidence type="ECO:0000256" key="4">
    <source>
        <dbReference type="ARBA" id="ARBA00022842"/>
    </source>
</evidence>
<dbReference type="RefSeq" id="XP_001419916.1">
    <property type="nucleotide sequence ID" value="XM_001419879.1"/>
</dbReference>
<dbReference type="GeneID" id="5004051"/>
<evidence type="ECO:0000313" key="7">
    <source>
        <dbReference type="Proteomes" id="UP000001568"/>
    </source>
</evidence>
<dbReference type="AlphaFoldDB" id="A4S3H2"/>
<keyword evidence="7" id="KW-1185">Reference proteome</keyword>
<evidence type="ECO:0000313" key="6">
    <source>
        <dbReference type="EMBL" id="ABO98209.1"/>
    </source>
</evidence>
<dbReference type="eggNOG" id="ENOG502QRSW">
    <property type="taxonomic scope" value="Eukaryota"/>
</dbReference>
<dbReference type="HOGENOM" id="CLU_061819_0_0_1"/>
<name>A4S3H2_OSTLU</name>
<dbReference type="InterPro" id="IPR015797">
    <property type="entry name" value="NUDIX_hydrolase-like_dom_sf"/>
</dbReference>
<keyword evidence="3" id="KW-0378">Hydrolase</keyword>
<dbReference type="Gene3D" id="3.90.79.10">
    <property type="entry name" value="Nucleoside Triphosphate Pyrophosphohydrolase"/>
    <property type="match status" value="1"/>
</dbReference>
<evidence type="ECO:0000256" key="2">
    <source>
        <dbReference type="ARBA" id="ARBA00022723"/>
    </source>
</evidence>
<organism evidence="6 7">
    <name type="scientific">Ostreococcus lucimarinus (strain CCE9901)</name>
    <dbReference type="NCBI Taxonomy" id="436017"/>
    <lineage>
        <taxon>Eukaryota</taxon>
        <taxon>Viridiplantae</taxon>
        <taxon>Chlorophyta</taxon>
        <taxon>Mamiellophyceae</taxon>
        <taxon>Mamiellales</taxon>
        <taxon>Bathycoccaceae</taxon>
        <taxon>Ostreococcus</taxon>
    </lineage>
</organism>
<accession>A4S3H2</accession>
<dbReference type="PANTHER" id="PTHR31835:SF1">
    <property type="entry name" value="URIDINE DIPHOSPHATE GLUCOSE PYROPHOSPHATASE NUDT22"/>
    <property type="match status" value="1"/>
</dbReference>
<comment type="cofactor">
    <cofactor evidence="1">
        <name>Mg(2+)</name>
        <dbReference type="ChEBI" id="CHEBI:18420"/>
    </cofactor>
</comment>
<proteinExistence type="predicted"/>
<dbReference type="OMA" id="AMACARE"/>
<sequence length="316" mass="33919">MSGAFQAYERVVACARGGGLRWDEIAFVARGSGERARVPARDDVEATIDATWARRGATVYDAAKFRFASATTRDADATDGAIARVECGLTDYKTLQGTNLAANWDAFAATKTSDDATTRTTSGCGRASAAIGTAARFAHYGMALGNCVCLRASDGKFLALRRSRDVGEAPGALVFPGGHPEPKDVGFDGDTDAMDVSRYMFESALSELREELGVDEERVRRLRCLGVTLRVVNARPCVVFYARTALSSDEILRDFYPNAEHAFESTRAVALAIDEFDRSAMPGDHVGALDFVAVALAHDDGAVALADDDPPWRRSS</sequence>
<keyword evidence="4" id="KW-0460">Magnesium</keyword>
<dbReference type="GO" id="GO:0052751">
    <property type="term" value="F:GDP-mannose hydrolase activity"/>
    <property type="evidence" value="ECO:0007669"/>
    <property type="project" value="TreeGrafter"/>
</dbReference>
<dbReference type="InterPro" id="IPR000086">
    <property type="entry name" value="NUDIX_hydrolase_dom"/>
</dbReference>
<reference evidence="6 7" key="1">
    <citation type="journal article" date="2007" name="Proc. Natl. Acad. Sci. U.S.A.">
        <title>The tiny eukaryote Ostreococcus provides genomic insights into the paradox of plankton speciation.</title>
        <authorList>
            <person name="Palenik B."/>
            <person name="Grimwood J."/>
            <person name="Aerts A."/>
            <person name="Rouze P."/>
            <person name="Salamov A."/>
            <person name="Putnam N."/>
            <person name="Dupont C."/>
            <person name="Jorgensen R."/>
            <person name="Derelle E."/>
            <person name="Rombauts S."/>
            <person name="Zhou K."/>
            <person name="Otillar R."/>
            <person name="Merchant S.S."/>
            <person name="Podell S."/>
            <person name="Gaasterland T."/>
            <person name="Napoli C."/>
            <person name="Gendler K."/>
            <person name="Manuell A."/>
            <person name="Tai V."/>
            <person name="Vallon O."/>
            <person name="Piganeau G."/>
            <person name="Jancek S."/>
            <person name="Heijde M."/>
            <person name="Jabbari K."/>
            <person name="Bowler C."/>
            <person name="Lohr M."/>
            <person name="Robbens S."/>
            <person name="Werner G."/>
            <person name="Dubchak I."/>
            <person name="Pazour G.J."/>
            <person name="Ren Q."/>
            <person name="Paulsen I."/>
            <person name="Delwiche C."/>
            <person name="Schmutz J."/>
            <person name="Rokhsar D."/>
            <person name="Van de Peer Y."/>
            <person name="Moreau H."/>
            <person name="Grigoriev I.V."/>
        </authorList>
    </citation>
    <scope>NUCLEOTIDE SEQUENCE [LARGE SCALE GENOMIC DNA]</scope>
    <source>
        <strain evidence="6 7">CCE9901</strain>
    </source>
</reference>
<dbReference type="KEGG" id="olu:OSTLU_26054"/>